<feature type="compositionally biased region" description="Basic and acidic residues" evidence="1">
    <location>
        <begin position="14"/>
        <end position="23"/>
    </location>
</feature>
<evidence type="ECO:0000256" key="1">
    <source>
        <dbReference type="SAM" id="MobiDB-lite"/>
    </source>
</evidence>
<protein>
    <submittedName>
        <fullName evidence="2">Uncharacterized protein</fullName>
    </submittedName>
</protein>
<dbReference type="CDD" id="cd20691">
    <property type="entry name" value="CdiI_EC536-like"/>
    <property type="match status" value="1"/>
</dbReference>
<dbReference type="RefSeq" id="WP_179772963.1">
    <property type="nucleotide sequence ID" value="NZ_JACCFK010000001.1"/>
</dbReference>
<accession>A0A853B1S0</accession>
<sequence>MWGERGQRPPPGGVRERRSRSLEQIEDDYWGDPPPDTTYLISTCHRLRRVPVEELEAEDLRILLGQLMSLRTLVPRALRLLERDPTVRTHFGTLFEAVQRLPDAYWRAHPDQHARLLRTKR</sequence>
<evidence type="ECO:0000313" key="3">
    <source>
        <dbReference type="Proteomes" id="UP000549616"/>
    </source>
</evidence>
<dbReference type="Proteomes" id="UP000549616">
    <property type="component" value="Unassembled WGS sequence"/>
</dbReference>
<feature type="region of interest" description="Disordered" evidence="1">
    <location>
        <begin position="1"/>
        <end position="33"/>
    </location>
</feature>
<comment type="caution">
    <text evidence="2">The sequence shown here is derived from an EMBL/GenBank/DDBJ whole genome shotgun (WGS) entry which is preliminary data.</text>
</comment>
<keyword evidence="3" id="KW-1185">Reference proteome</keyword>
<reference evidence="2 3" key="1">
    <citation type="submission" date="2020-07" db="EMBL/GenBank/DDBJ databases">
        <title>Sequencing the genomes of 1000 actinobacteria strains.</title>
        <authorList>
            <person name="Klenk H.-P."/>
        </authorList>
    </citation>
    <scope>NUCLEOTIDE SEQUENCE [LARGE SCALE GENOMIC DNA]</scope>
    <source>
        <strain evidence="2 3">DSM 104006</strain>
    </source>
</reference>
<dbReference type="AlphaFoldDB" id="A0A853B1S0"/>
<organism evidence="2 3">
    <name type="scientific">Amycolatopsis endophytica</name>
    <dbReference type="NCBI Taxonomy" id="860233"/>
    <lineage>
        <taxon>Bacteria</taxon>
        <taxon>Bacillati</taxon>
        <taxon>Actinomycetota</taxon>
        <taxon>Actinomycetes</taxon>
        <taxon>Pseudonocardiales</taxon>
        <taxon>Pseudonocardiaceae</taxon>
        <taxon>Amycolatopsis</taxon>
    </lineage>
</organism>
<gene>
    <name evidence="2" type="ORF">HNR02_002097</name>
</gene>
<proteinExistence type="predicted"/>
<evidence type="ECO:0000313" key="2">
    <source>
        <dbReference type="EMBL" id="NYI88774.1"/>
    </source>
</evidence>
<dbReference type="InterPro" id="IPR040547">
    <property type="entry name" value="CdiI"/>
</dbReference>
<name>A0A853B1S0_9PSEU</name>
<dbReference type="EMBL" id="JACCFK010000001">
    <property type="protein sequence ID" value="NYI88774.1"/>
    <property type="molecule type" value="Genomic_DNA"/>
</dbReference>
<dbReference type="Pfam" id="PF18616">
    <property type="entry name" value="CdiI_3"/>
    <property type="match status" value="1"/>
</dbReference>